<comment type="caution">
    <text evidence="3">The sequence shown here is derived from an EMBL/GenBank/DDBJ whole genome shotgun (WGS) entry which is preliminary data.</text>
</comment>
<evidence type="ECO:0008006" key="5">
    <source>
        <dbReference type="Google" id="ProtNLM"/>
    </source>
</evidence>
<protein>
    <recommendedName>
        <fullName evidence="5">Thioesterase domain-containing protein</fullName>
    </recommendedName>
</protein>
<comment type="similarity">
    <text evidence="1">Belongs to the 4-hydroxybenzoyl-CoA thioesterase family.</text>
</comment>
<dbReference type="InterPro" id="IPR050563">
    <property type="entry name" value="4-hydroxybenzoyl-CoA_TE"/>
</dbReference>
<dbReference type="Gene3D" id="3.10.129.10">
    <property type="entry name" value="Hotdog Thioesterase"/>
    <property type="match status" value="1"/>
</dbReference>
<proteinExistence type="inferred from homology"/>
<dbReference type="Proteomes" id="UP000050430">
    <property type="component" value="Unassembled WGS sequence"/>
</dbReference>
<dbReference type="CDD" id="cd00586">
    <property type="entry name" value="4HBT"/>
    <property type="match status" value="1"/>
</dbReference>
<evidence type="ECO:0000313" key="3">
    <source>
        <dbReference type="EMBL" id="KPL72150.1"/>
    </source>
</evidence>
<reference evidence="3 4" key="1">
    <citation type="submission" date="2015-07" db="EMBL/GenBank/DDBJ databases">
        <title>Genome sequence of Leptolinea tardivitalis DSM 16556.</title>
        <authorList>
            <person name="Hemp J."/>
            <person name="Ward L.M."/>
            <person name="Pace L.A."/>
            <person name="Fischer W.W."/>
        </authorList>
    </citation>
    <scope>NUCLEOTIDE SEQUENCE [LARGE SCALE GENOMIC DNA]</scope>
    <source>
        <strain evidence="3 4">YMTK-2</strain>
    </source>
</reference>
<evidence type="ECO:0000256" key="1">
    <source>
        <dbReference type="ARBA" id="ARBA00005953"/>
    </source>
</evidence>
<keyword evidence="2" id="KW-0378">Hydrolase</keyword>
<evidence type="ECO:0000256" key="2">
    <source>
        <dbReference type="ARBA" id="ARBA00022801"/>
    </source>
</evidence>
<dbReference type="STRING" id="229920.ADM99_08400"/>
<dbReference type="GO" id="GO:0047617">
    <property type="term" value="F:fatty acyl-CoA hydrolase activity"/>
    <property type="evidence" value="ECO:0007669"/>
    <property type="project" value="TreeGrafter"/>
</dbReference>
<dbReference type="SUPFAM" id="SSF54637">
    <property type="entry name" value="Thioesterase/thiol ester dehydrase-isomerase"/>
    <property type="match status" value="1"/>
</dbReference>
<dbReference type="Pfam" id="PF13279">
    <property type="entry name" value="4HBT_2"/>
    <property type="match status" value="1"/>
</dbReference>
<sequence length="148" mass="17306">MLRSSIIFCMNEFKFYSPVQIRYGDIDPQWHVNNAHTLTMIEVGRFNYMQHLGLFDGESFFDLGWIVADAHISFLVPITLTQKIRVGVRVSKIGNKSMTIEYQIEDEKDGHVLTKAETVMVHFDYHTHTTQPIPDNWREKIAVFEGWK</sequence>
<name>A0A0P6WZE4_9CHLR</name>
<dbReference type="PANTHER" id="PTHR31793">
    <property type="entry name" value="4-HYDROXYBENZOYL-COA THIOESTERASE FAMILY MEMBER"/>
    <property type="match status" value="1"/>
</dbReference>
<gene>
    <name evidence="3" type="ORF">ADM99_08400</name>
</gene>
<dbReference type="EMBL" id="LGCK01000009">
    <property type="protein sequence ID" value="KPL72150.1"/>
    <property type="molecule type" value="Genomic_DNA"/>
</dbReference>
<dbReference type="PANTHER" id="PTHR31793:SF27">
    <property type="entry name" value="NOVEL THIOESTERASE SUPERFAMILY DOMAIN AND SAPOSIN A-TYPE DOMAIN CONTAINING PROTEIN (0610012H03RIK)"/>
    <property type="match status" value="1"/>
</dbReference>
<dbReference type="InterPro" id="IPR029069">
    <property type="entry name" value="HotDog_dom_sf"/>
</dbReference>
<evidence type="ECO:0000313" key="4">
    <source>
        <dbReference type="Proteomes" id="UP000050430"/>
    </source>
</evidence>
<keyword evidence="4" id="KW-1185">Reference proteome</keyword>
<accession>A0A0P6WZE4</accession>
<organism evidence="3 4">
    <name type="scientific">Leptolinea tardivitalis</name>
    <dbReference type="NCBI Taxonomy" id="229920"/>
    <lineage>
        <taxon>Bacteria</taxon>
        <taxon>Bacillati</taxon>
        <taxon>Chloroflexota</taxon>
        <taxon>Anaerolineae</taxon>
        <taxon>Anaerolineales</taxon>
        <taxon>Anaerolineaceae</taxon>
        <taxon>Leptolinea</taxon>
    </lineage>
</organism>
<dbReference type="AlphaFoldDB" id="A0A0P6WZE4"/>